<feature type="region of interest" description="Disordered" evidence="1">
    <location>
        <begin position="1189"/>
        <end position="1208"/>
    </location>
</feature>
<evidence type="ECO:0000313" key="4">
    <source>
        <dbReference type="Proteomes" id="UP001497497"/>
    </source>
</evidence>
<evidence type="ECO:0000256" key="1">
    <source>
        <dbReference type="SAM" id="MobiDB-lite"/>
    </source>
</evidence>
<feature type="region of interest" description="Disordered" evidence="1">
    <location>
        <begin position="633"/>
        <end position="665"/>
    </location>
</feature>
<name>A0AAV2I0K2_LYMST</name>
<dbReference type="EMBL" id="CAXITT010000340">
    <property type="protein sequence ID" value="CAL1539457.1"/>
    <property type="molecule type" value="Genomic_DNA"/>
</dbReference>
<dbReference type="InterPro" id="IPR016024">
    <property type="entry name" value="ARM-type_fold"/>
</dbReference>
<dbReference type="PANTHER" id="PTHR10663">
    <property type="entry name" value="GUANYL-NUCLEOTIDE EXCHANGE FACTOR"/>
    <property type="match status" value="1"/>
</dbReference>
<feature type="region of interest" description="Disordered" evidence="1">
    <location>
        <begin position="1233"/>
        <end position="1271"/>
    </location>
</feature>
<evidence type="ECO:0000259" key="2">
    <source>
        <dbReference type="Pfam" id="PF09324"/>
    </source>
</evidence>
<feature type="compositionally biased region" description="Polar residues" evidence="1">
    <location>
        <begin position="647"/>
        <end position="665"/>
    </location>
</feature>
<dbReference type="PANTHER" id="PTHR10663:SF344">
    <property type="entry name" value="BREFELDIN A-INHIBITED GUANINE NUCLEOTIDE-EXCHANGE PROTEIN 3"/>
    <property type="match status" value="1"/>
</dbReference>
<keyword evidence="4" id="KW-1185">Reference proteome</keyword>
<dbReference type="Proteomes" id="UP001497497">
    <property type="component" value="Unassembled WGS sequence"/>
</dbReference>
<feature type="compositionally biased region" description="Basic and acidic residues" evidence="1">
    <location>
        <begin position="633"/>
        <end position="645"/>
    </location>
</feature>
<sequence>MLQDLEGVGTTEERGRLLSDYREEFDVSDGDSVMRLKKGEAGKRLAAGVLSACWAEVLDILSVMLNEQVPVSGGGSMTRYSLALLLATDSAQEDVRKARSAICTSLNGLQRAAKLCCVLGLQQLCGSAFSQLARTSCVKEDFRALAVAESKTQSKASVLSSNKPKLVRLHAAHVLSMDVVMTTGLEMGSHSADCWRHVFRCCAHISELEHTYFSQGNNQSSLPKLTQGALGQAKDGAEADGNCDTDLYGSHATSAVPVAPRINVPALIQQSGLESGWDNSLAAGGVLTFAQASKALCGLSQEVDSLFEDAADKLCLEALLRFLEELGEAMVAQLQRLGGSGERVGGAASLPPTNALNLYRLQQVLVRIVNGTRPLLHLLRVWSVVSPYLVQATGNPDHVISKMAVTSIHEFIVSLVSQREEKPHFHVNEFVCKTFEDMLCLELCDGDVQDQIVCCICELVEACSSQLQSGWRPLFGALRSVKIEYTTSEAVNEARQRHVAAVMDVFNVYLGMDNVSVFANATVDCVLCLLKYVHGPATFDSDFSDDRSESGSDDDYGDAEGELENLCVPALKYLTRVCQILASMWQMPACPVFKGAHRIQAASASRLVDPEIPSINFKLFAEEFSLDKHKIDQPVNAKDSDDPSADHPNTQQLSDEPNDLSNSSVEDQIVRPHDVSLSLPTGSNYKSLEQMDSKSGVLHVWFLLLDGLVSAINHCPKASQSHALNTLIDLLKSAAVTPGPEFAMHCINHLLLPMLQSWLRRGSRCYGYWNTAIVSFKQCCGLVADLAVEFLDKFSGDNNISVESPLQLMLIQVFDVFKECVAQPVENISRLGCSCIRHILLSAGPHLSERLWQVSAVAVRQALSVTTYNLQLLMSLFHPNSDNFYGDIGQVKVATRKDCTVVDCLRLRQMARQVFLLDSQVSSMPDVEYDTDQDKSFVFLLYPPGHQDSLNPDHISTRVPFRHVVVGLLSNQLLLQTVGSLLVDRSVDQKHDGSQSSLPGSSQSSLPGRLMSYMSTRNIHQFLCALHDVYKVAQDFDARPGLKFLLQKVACLDVAANLYKQAASAILFHVHALVEICAHLENCSISATQAAITPLAETPEAPGILPSISELNLLAGRSLAEPWTNGNIFLPLLQITCEELCQSYIEVLHDAGKGSILDKMSEKPIFFLTAQHDDISQITAQAQLASQKMKSLESLQPHKSKSVDSDTNSGAEVVGAMTVAVASLQKYPVKYVGQGDSDSGSDTDGEDAQKSVISKEEEVDDSRMRSKREMREELQSKVYTVATDQVIENLMSQYKRHKHQRAMPNYVRLPKFQKSKMKVQKKEPVDELIDKQQKSSIMKDSEAHIQAWSDTLTAILQMALNLSDEKFSALLPVTFTFVSQLILNASDPALRDQLAQCFNRLGRMYEFAPLASPRSPNTAK</sequence>
<feature type="compositionally biased region" description="Basic and acidic residues" evidence="1">
    <location>
        <begin position="1247"/>
        <end position="1271"/>
    </location>
</feature>
<dbReference type="InterPro" id="IPR015403">
    <property type="entry name" value="Mon2/Sec7/BIG1-like_HDS"/>
</dbReference>
<reference evidence="3 4" key="1">
    <citation type="submission" date="2024-04" db="EMBL/GenBank/DDBJ databases">
        <authorList>
            <consortium name="Genoscope - CEA"/>
            <person name="William W."/>
        </authorList>
    </citation>
    <scope>NUCLEOTIDE SEQUENCE [LARGE SCALE GENOMIC DNA]</scope>
</reference>
<gene>
    <name evidence="3" type="ORF">GSLYS_00013235001</name>
</gene>
<dbReference type="Pfam" id="PF09324">
    <property type="entry name" value="Sec7-like_HDS"/>
    <property type="match status" value="1"/>
</dbReference>
<protein>
    <recommendedName>
        <fullName evidence="2">Mon2/Sec7/BIG1-like HDS domain-containing protein</fullName>
    </recommendedName>
</protein>
<dbReference type="SUPFAM" id="SSF48371">
    <property type="entry name" value="ARM repeat"/>
    <property type="match status" value="1"/>
</dbReference>
<accession>A0AAV2I0K2</accession>
<evidence type="ECO:0000313" key="3">
    <source>
        <dbReference type="EMBL" id="CAL1539457.1"/>
    </source>
</evidence>
<feature type="domain" description="Mon2/Sec7/BIG1-like HDS" evidence="2">
    <location>
        <begin position="418"/>
        <end position="484"/>
    </location>
</feature>
<comment type="caution">
    <text evidence="3">The sequence shown here is derived from an EMBL/GenBank/DDBJ whole genome shotgun (WGS) entry which is preliminary data.</text>
</comment>
<proteinExistence type="predicted"/>
<organism evidence="3 4">
    <name type="scientific">Lymnaea stagnalis</name>
    <name type="common">Great pond snail</name>
    <name type="synonym">Helix stagnalis</name>
    <dbReference type="NCBI Taxonomy" id="6523"/>
    <lineage>
        <taxon>Eukaryota</taxon>
        <taxon>Metazoa</taxon>
        <taxon>Spiralia</taxon>
        <taxon>Lophotrochozoa</taxon>
        <taxon>Mollusca</taxon>
        <taxon>Gastropoda</taxon>
        <taxon>Heterobranchia</taxon>
        <taxon>Euthyneura</taxon>
        <taxon>Panpulmonata</taxon>
        <taxon>Hygrophila</taxon>
        <taxon>Lymnaeoidea</taxon>
        <taxon>Lymnaeidae</taxon>
        <taxon>Lymnaea</taxon>
    </lineage>
</organism>